<evidence type="ECO:0000256" key="3">
    <source>
        <dbReference type="ARBA" id="ARBA00022679"/>
    </source>
</evidence>
<dbReference type="GO" id="GO:0035241">
    <property type="term" value="F:protein-arginine omega-N monomethyltransferase activity"/>
    <property type="evidence" value="ECO:0007669"/>
    <property type="project" value="TreeGrafter"/>
</dbReference>
<dbReference type="PANTHER" id="PTHR11006:SF124">
    <property type="entry name" value="ARGININE METHYLTRANSFERASE 1-RELATED"/>
    <property type="match status" value="1"/>
</dbReference>
<comment type="catalytic activity">
    <reaction evidence="5">
        <text>L-arginyl-[protein] + S-adenosyl-L-methionine = N(omega)-methyl-L-arginyl-[protein] + S-adenosyl-L-homocysteine + H(+)</text>
        <dbReference type="Rhea" id="RHEA:48100"/>
        <dbReference type="Rhea" id="RHEA-COMP:10532"/>
        <dbReference type="Rhea" id="RHEA-COMP:11990"/>
        <dbReference type="ChEBI" id="CHEBI:15378"/>
        <dbReference type="ChEBI" id="CHEBI:29965"/>
        <dbReference type="ChEBI" id="CHEBI:57856"/>
        <dbReference type="ChEBI" id="CHEBI:59789"/>
        <dbReference type="ChEBI" id="CHEBI:65280"/>
    </reaction>
    <physiologicalReaction direction="left-to-right" evidence="5">
        <dbReference type="Rhea" id="RHEA:48101"/>
    </physiologicalReaction>
</comment>
<dbReference type="PANTHER" id="PTHR11006">
    <property type="entry name" value="PROTEIN ARGININE N-METHYLTRANSFERASE"/>
    <property type="match status" value="1"/>
</dbReference>
<keyword evidence="3 6" id="KW-0808">Transferase</keyword>
<dbReference type="AlphaFoldDB" id="A0A0V0XYI6"/>
<accession>A0A0V0XYI6</accession>
<sequence length="210" mass="24057">MSEPNGVETDDRFCGPVEEMTSRDYYFDSYAHFGIHEEMLKDHVRTLTYRNAIHHNKHLFKNKIVLDVGSGTGILAMFAARAGAARVIGIEFSNIAQQSMEIVKANNLENVVTIIQKKMEDVTELPDGIQKVDIIVSEWMGYCLFYECMLNTVIYARDKWLASDGVIFPDRASLFLCAIEDRQYKDEKINCKTFIFFEMLVITIVFSRVG</sequence>
<dbReference type="PROSITE" id="PS51678">
    <property type="entry name" value="SAM_MT_PRMT"/>
    <property type="match status" value="1"/>
</dbReference>
<evidence type="ECO:0000256" key="2">
    <source>
        <dbReference type="ARBA" id="ARBA00022603"/>
    </source>
</evidence>
<evidence type="ECO:0000256" key="4">
    <source>
        <dbReference type="ARBA" id="ARBA00022691"/>
    </source>
</evidence>
<evidence type="ECO:0000256" key="1">
    <source>
        <dbReference type="ARBA" id="ARBA00011925"/>
    </source>
</evidence>
<dbReference type="GO" id="GO:0042054">
    <property type="term" value="F:histone methyltransferase activity"/>
    <property type="evidence" value="ECO:0007669"/>
    <property type="project" value="TreeGrafter"/>
</dbReference>
<name>A0A0V0XYI6_TRIPS</name>
<dbReference type="GO" id="GO:0032259">
    <property type="term" value="P:methylation"/>
    <property type="evidence" value="ECO:0007669"/>
    <property type="project" value="UniProtKB-KW"/>
</dbReference>
<keyword evidence="2 6" id="KW-0489">Methyltransferase</keyword>
<dbReference type="InterPro" id="IPR025799">
    <property type="entry name" value="Arg_MeTrfase"/>
</dbReference>
<protein>
    <recommendedName>
        <fullName evidence="1">type I protein arginine methyltransferase</fullName>
        <ecNumber evidence="1">2.1.1.319</ecNumber>
    </recommendedName>
</protein>
<dbReference type="EC" id="2.1.1.319" evidence="1"/>
<proteinExistence type="predicted"/>
<evidence type="ECO:0000313" key="8">
    <source>
        <dbReference type="Proteomes" id="UP000054815"/>
    </source>
</evidence>
<reference evidence="7 8" key="1">
    <citation type="submission" date="2015-01" db="EMBL/GenBank/DDBJ databases">
        <title>Evolution of Trichinella species and genotypes.</title>
        <authorList>
            <person name="Korhonen P.K."/>
            <person name="Edoardo P."/>
            <person name="Giuseppe L.R."/>
            <person name="Gasser R.B."/>
        </authorList>
    </citation>
    <scope>NUCLEOTIDE SEQUENCE [LARGE SCALE GENOMIC DNA]</scope>
    <source>
        <strain evidence="7">ISS141</strain>
    </source>
</reference>
<evidence type="ECO:0000256" key="6">
    <source>
        <dbReference type="PROSITE-ProRule" id="PRU01015"/>
    </source>
</evidence>
<dbReference type="Pfam" id="PF06325">
    <property type="entry name" value="PrmA"/>
    <property type="match status" value="1"/>
</dbReference>
<dbReference type="FunFam" id="3.40.50.150:FF:000003">
    <property type="entry name" value="Blast:Protein arginine N-methyltransferase 1"/>
    <property type="match status" value="1"/>
</dbReference>
<evidence type="ECO:0000256" key="5">
    <source>
        <dbReference type="ARBA" id="ARBA00049303"/>
    </source>
</evidence>
<keyword evidence="4 6" id="KW-0949">S-adenosyl-L-methionine</keyword>
<dbReference type="GO" id="GO:0005634">
    <property type="term" value="C:nucleus"/>
    <property type="evidence" value="ECO:0007669"/>
    <property type="project" value="TreeGrafter"/>
</dbReference>
<dbReference type="Proteomes" id="UP000054815">
    <property type="component" value="Unassembled WGS sequence"/>
</dbReference>
<dbReference type="InterPro" id="IPR029063">
    <property type="entry name" value="SAM-dependent_MTases_sf"/>
</dbReference>
<organism evidence="7 8">
    <name type="scientific">Trichinella pseudospiralis</name>
    <name type="common">Parasitic roundworm</name>
    <dbReference type="NCBI Taxonomy" id="6337"/>
    <lineage>
        <taxon>Eukaryota</taxon>
        <taxon>Metazoa</taxon>
        <taxon>Ecdysozoa</taxon>
        <taxon>Nematoda</taxon>
        <taxon>Enoplea</taxon>
        <taxon>Dorylaimia</taxon>
        <taxon>Trichinellida</taxon>
        <taxon>Trichinellidae</taxon>
        <taxon>Trichinella</taxon>
    </lineage>
</organism>
<dbReference type="Gene3D" id="3.40.50.150">
    <property type="entry name" value="Vaccinia Virus protein VP39"/>
    <property type="match status" value="1"/>
</dbReference>
<dbReference type="CDD" id="cd02440">
    <property type="entry name" value="AdoMet_MTases"/>
    <property type="match status" value="1"/>
</dbReference>
<dbReference type="EMBL" id="JYDU01000095">
    <property type="protein sequence ID" value="KRX93150.1"/>
    <property type="molecule type" value="Genomic_DNA"/>
</dbReference>
<dbReference type="GO" id="GO:0035242">
    <property type="term" value="F:protein-arginine omega-N asymmetric methyltransferase activity"/>
    <property type="evidence" value="ECO:0007669"/>
    <property type="project" value="UniProtKB-EC"/>
</dbReference>
<gene>
    <name evidence="7" type="primary">prmt1</name>
    <name evidence="7" type="ORF">T4E_10188</name>
</gene>
<dbReference type="SUPFAM" id="SSF53335">
    <property type="entry name" value="S-adenosyl-L-methionine-dependent methyltransferases"/>
    <property type="match status" value="1"/>
</dbReference>
<comment type="caution">
    <text evidence="7">The sequence shown here is derived from an EMBL/GenBank/DDBJ whole genome shotgun (WGS) entry which is preliminary data.</text>
</comment>
<evidence type="ECO:0000313" key="7">
    <source>
        <dbReference type="EMBL" id="KRX93150.1"/>
    </source>
</evidence>